<dbReference type="Proteomes" id="UP001524587">
    <property type="component" value="Unassembled WGS sequence"/>
</dbReference>
<evidence type="ECO:0000259" key="1">
    <source>
        <dbReference type="SMART" id="SM00849"/>
    </source>
</evidence>
<dbReference type="InterPro" id="IPR036388">
    <property type="entry name" value="WH-like_DNA-bd_sf"/>
</dbReference>
<dbReference type="PANTHER" id="PTHR23131">
    <property type="entry name" value="ENDORIBONUCLEASE LACTB2"/>
    <property type="match status" value="1"/>
</dbReference>
<evidence type="ECO:0000313" key="3">
    <source>
        <dbReference type="Proteomes" id="UP001524587"/>
    </source>
</evidence>
<dbReference type="Gene3D" id="3.60.15.10">
    <property type="entry name" value="Ribonuclease Z/Hydroxyacylglutathione hydrolase-like"/>
    <property type="match status" value="1"/>
</dbReference>
<dbReference type="Gene3D" id="1.10.10.10">
    <property type="entry name" value="Winged helix-like DNA-binding domain superfamily/Winged helix DNA-binding domain"/>
    <property type="match status" value="1"/>
</dbReference>
<dbReference type="InterPro" id="IPR041516">
    <property type="entry name" value="LACTB2_WH"/>
</dbReference>
<comment type="caution">
    <text evidence="2">The sequence shown here is derived from an EMBL/GenBank/DDBJ whole genome shotgun (WGS) entry which is preliminary data.</text>
</comment>
<dbReference type="PANTHER" id="PTHR23131:SF0">
    <property type="entry name" value="ENDORIBONUCLEASE LACTB2"/>
    <property type="match status" value="1"/>
</dbReference>
<proteinExistence type="predicted"/>
<organism evidence="2 3">
    <name type="scientific">Endosaccharibacter trunci</name>
    <dbReference type="NCBI Taxonomy" id="2812733"/>
    <lineage>
        <taxon>Bacteria</taxon>
        <taxon>Pseudomonadati</taxon>
        <taxon>Pseudomonadota</taxon>
        <taxon>Alphaproteobacteria</taxon>
        <taxon>Acetobacterales</taxon>
        <taxon>Acetobacteraceae</taxon>
        <taxon>Endosaccharibacter</taxon>
    </lineage>
</organism>
<evidence type="ECO:0000313" key="2">
    <source>
        <dbReference type="EMBL" id="MCQ8277691.1"/>
    </source>
</evidence>
<dbReference type="EMBL" id="JAMSKV010000003">
    <property type="protein sequence ID" value="MCQ8277691.1"/>
    <property type="molecule type" value="Genomic_DNA"/>
</dbReference>
<dbReference type="SMART" id="SM00849">
    <property type="entry name" value="Lactamase_B"/>
    <property type="match status" value="1"/>
</dbReference>
<name>A0ABT1W475_9PROT</name>
<dbReference type="InterPro" id="IPR036866">
    <property type="entry name" value="RibonucZ/Hydroxyglut_hydro"/>
</dbReference>
<feature type="domain" description="Metallo-beta-lactamase" evidence="1">
    <location>
        <begin position="33"/>
        <end position="193"/>
    </location>
</feature>
<dbReference type="InterPro" id="IPR050662">
    <property type="entry name" value="Sec-metab_biosynth-thioest"/>
</dbReference>
<dbReference type="CDD" id="cd16278">
    <property type="entry name" value="metallo-hydrolase-like_MBL-fold"/>
    <property type="match status" value="1"/>
</dbReference>
<sequence>MTEPEPERFTPLRFQDGIRRIVAPNPGSMTYHGTNTWLIDWEGGTVVLDPGSEDQTHLDAIVREAGPRLSHILVSHWHSDHLSGAVTLHRRTGAPIASFHRFGGDPSHDPDFAPTIPLHDGDRIAGLEALHTPGHASDHLCFAAPGGLLFSGDHVMGWSTSVVPPHPYGDLGEFVRQLERVRDRDDRVILSAHGPAITEPRALVQSLLDHRHAREASIAVLLTREPQSFDAVFERAYPNVKTELRLPARANLLAHLQKLEKDGRARQQGETWFLVAGVEKDPPSNVG</sequence>
<keyword evidence="3" id="KW-1185">Reference proteome</keyword>
<dbReference type="SUPFAM" id="SSF56281">
    <property type="entry name" value="Metallo-hydrolase/oxidoreductase"/>
    <property type="match status" value="1"/>
</dbReference>
<dbReference type="Pfam" id="PF17778">
    <property type="entry name" value="WHD_BLACT"/>
    <property type="match status" value="1"/>
</dbReference>
<protein>
    <submittedName>
        <fullName evidence="2">MBL fold metallo-hydrolase</fullName>
    </submittedName>
</protein>
<gene>
    <name evidence="2" type="ORF">NFI95_04420</name>
</gene>
<reference evidence="2 3" key="1">
    <citation type="submission" date="2022-06" db="EMBL/GenBank/DDBJ databases">
        <title>Endosaccharibacter gen. nov., sp. nov., endophytic bacteria isolated from sugarcane.</title>
        <authorList>
            <person name="Pitiwittayakul N."/>
            <person name="Yukphan P."/>
            <person name="Charoenyingcharoen P."/>
            <person name="Tanasupawat S."/>
        </authorList>
    </citation>
    <scope>NUCLEOTIDE SEQUENCE [LARGE SCALE GENOMIC DNA]</scope>
    <source>
        <strain evidence="2 3">KSS8</strain>
    </source>
</reference>
<dbReference type="RefSeq" id="WP_422863146.1">
    <property type="nucleotide sequence ID" value="NZ_JAMSKV010000003.1"/>
</dbReference>
<dbReference type="Pfam" id="PF00753">
    <property type="entry name" value="Lactamase_B"/>
    <property type="match status" value="1"/>
</dbReference>
<dbReference type="InterPro" id="IPR001279">
    <property type="entry name" value="Metallo-B-lactamas"/>
</dbReference>
<accession>A0ABT1W475</accession>